<dbReference type="Pfam" id="PF00196">
    <property type="entry name" value="GerE"/>
    <property type="match status" value="1"/>
</dbReference>
<evidence type="ECO:0000256" key="1">
    <source>
        <dbReference type="ARBA" id="ARBA00022553"/>
    </source>
</evidence>
<dbReference type="PRINTS" id="PR00038">
    <property type="entry name" value="HTHLUXR"/>
</dbReference>
<dbReference type="InterPro" id="IPR011006">
    <property type="entry name" value="CheY-like_superfamily"/>
</dbReference>
<dbReference type="Pfam" id="PF00072">
    <property type="entry name" value="Response_reg"/>
    <property type="match status" value="1"/>
</dbReference>
<gene>
    <name evidence="8" type="ORF">EDC14_102255</name>
</gene>
<evidence type="ECO:0000313" key="8">
    <source>
        <dbReference type="EMBL" id="TCL63001.1"/>
    </source>
</evidence>
<evidence type="ECO:0000259" key="6">
    <source>
        <dbReference type="PROSITE" id="PS50043"/>
    </source>
</evidence>
<keyword evidence="9" id="KW-1185">Reference proteome</keyword>
<dbReference type="SMART" id="SM00421">
    <property type="entry name" value="HTH_LUXR"/>
    <property type="match status" value="1"/>
</dbReference>
<dbReference type="GO" id="GO:0000160">
    <property type="term" value="P:phosphorelay signal transduction system"/>
    <property type="evidence" value="ECO:0007669"/>
    <property type="project" value="InterPro"/>
</dbReference>
<dbReference type="SMART" id="SM00448">
    <property type="entry name" value="REC"/>
    <property type="match status" value="1"/>
</dbReference>
<dbReference type="SUPFAM" id="SSF46894">
    <property type="entry name" value="C-terminal effector domain of the bipartite response regulators"/>
    <property type="match status" value="1"/>
</dbReference>
<name>A0A4R1RB51_HYDET</name>
<evidence type="ECO:0000256" key="5">
    <source>
        <dbReference type="PROSITE-ProRule" id="PRU00169"/>
    </source>
</evidence>
<proteinExistence type="predicted"/>
<dbReference type="Proteomes" id="UP000295008">
    <property type="component" value="Unassembled WGS sequence"/>
</dbReference>
<evidence type="ECO:0000256" key="4">
    <source>
        <dbReference type="ARBA" id="ARBA00023163"/>
    </source>
</evidence>
<dbReference type="InterPro" id="IPR058245">
    <property type="entry name" value="NreC/VraR/RcsB-like_REC"/>
</dbReference>
<feature type="domain" description="Response regulatory" evidence="7">
    <location>
        <begin position="5"/>
        <end position="121"/>
    </location>
</feature>
<dbReference type="EMBL" id="SLUN01000022">
    <property type="protein sequence ID" value="TCL63001.1"/>
    <property type="molecule type" value="Genomic_DNA"/>
</dbReference>
<dbReference type="Gene3D" id="3.40.50.2300">
    <property type="match status" value="1"/>
</dbReference>
<dbReference type="PROSITE" id="PS50110">
    <property type="entry name" value="RESPONSE_REGULATORY"/>
    <property type="match status" value="1"/>
</dbReference>
<sequence length="219" mass="24395">MPMIKVMIVDDHSLVRQGLCQLISLENDLVVAGEAQNGNDVLDKVADLKPDVVLMDLNLPGKNGIELTGELKIKFPDIHVLALTIDNDQNHVSKIIKAGALGYVLKDIDPDTLYEAIRTVAKGDAFIQPCLLTKLLHEFRQLMNEEKTNTLPEDFGLTQRELEIVSYIASGNSNKDIAEKLFISEKTVKNHVSSILKKMALEDRTQVAVYAYRKGLINE</sequence>
<keyword evidence="2" id="KW-0805">Transcription regulation</keyword>
<keyword evidence="1 5" id="KW-0597">Phosphoprotein</keyword>
<dbReference type="PANTHER" id="PTHR43214">
    <property type="entry name" value="TWO-COMPONENT RESPONSE REGULATOR"/>
    <property type="match status" value="1"/>
</dbReference>
<protein>
    <submittedName>
        <fullName evidence="8">LuxR family two component transcriptional regulator</fullName>
    </submittedName>
</protein>
<feature type="domain" description="HTH luxR-type" evidence="6">
    <location>
        <begin position="150"/>
        <end position="215"/>
    </location>
</feature>
<dbReference type="PROSITE" id="PS50043">
    <property type="entry name" value="HTH_LUXR_2"/>
    <property type="match status" value="1"/>
</dbReference>
<dbReference type="PANTHER" id="PTHR43214:SF43">
    <property type="entry name" value="TWO-COMPONENT RESPONSE REGULATOR"/>
    <property type="match status" value="1"/>
</dbReference>
<dbReference type="CDD" id="cd06170">
    <property type="entry name" value="LuxR_C_like"/>
    <property type="match status" value="1"/>
</dbReference>
<dbReference type="InterPro" id="IPR001789">
    <property type="entry name" value="Sig_transdc_resp-reg_receiver"/>
</dbReference>
<dbReference type="GO" id="GO:0003677">
    <property type="term" value="F:DNA binding"/>
    <property type="evidence" value="ECO:0007669"/>
    <property type="project" value="UniProtKB-KW"/>
</dbReference>
<dbReference type="PROSITE" id="PS00622">
    <property type="entry name" value="HTH_LUXR_1"/>
    <property type="match status" value="1"/>
</dbReference>
<dbReference type="SUPFAM" id="SSF52172">
    <property type="entry name" value="CheY-like"/>
    <property type="match status" value="1"/>
</dbReference>
<dbReference type="RefSeq" id="WP_243662974.1">
    <property type="nucleotide sequence ID" value="NZ_SLUN01000022.1"/>
</dbReference>
<evidence type="ECO:0000313" key="9">
    <source>
        <dbReference type="Proteomes" id="UP000295008"/>
    </source>
</evidence>
<dbReference type="InterPro" id="IPR000792">
    <property type="entry name" value="Tscrpt_reg_LuxR_C"/>
</dbReference>
<feature type="modified residue" description="4-aspartylphosphate" evidence="5">
    <location>
        <position position="56"/>
    </location>
</feature>
<accession>A0A4R1RB51</accession>
<dbReference type="InterPro" id="IPR039420">
    <property type="entry name" value="WalR-like"/>
</dbReference>
<evidence type="ECO:0000256" key="3">
    <source>
        <dbReference type="ARBA" id="ARBA00023125"/>
    </source>
</evidence>
<evidence type="ECO:0000259" key="7">
    <source>
        <dbReference type="PROSITE" id="PS50110"/>
    </source>
</evidence>
<keyword evidence="3" id="KW-0238">DNA-binding</keyword>
<reference evidence="8 9" key="1">
    <citation type="submission" date="2019-03" db="EMBL/GenBank/DDBJ databases">
        <title>Genomic Encyclopedia of Type Strains, Phase IV (KMG-IV): sequencing the most valuable type-strain genomes for metagenomic binning, comparative biology and taxonomic classification.</title>
        <authorList>
            <person name="Goeker M."/>
        </authorList>
    </citation>
    <scope>NUCLEOTIDE SEQUENCE [LARGE SCALE GENOMIC DNA]</scope>
    <source>
        <strain evidence="8 9">LX-B</strain>
    </source>
</reference>
<dbReference type="InterPro" id="IPR016032">
    <property type="entry name" value="Sig_transdc_resp-reg_C-effctor"/>
</dbReference>
<evidence type="ECO:0000256" key="2">
    <source>
        <dbReference type="ARBA" id="ARBA00023015"/>
    </source>
</evidence>
<dbReference type="CDD" id="cd17535">
    <property type="entry name" value="REC_NarL-like"/>
    <property type="match status" value="1"/>
</dbReference>
<keyword evidence="4" id="KW-0804">Transcription</keyword>
<organism evidence="8 9">
    <name type="scientific">Hydrogenispora ethanolica</name>
    <dbReference type="NCBI Taxonomy" id="1082276"/>
    <lineage>
        <taxon>Bacteria</taxon>
        <taxon>Bacillati</taxon>
        <taxon>Bacillota</taxon>
        <taxon>Hydrogenispora</taxon>
    </lineage>
</organism>
<dbReference type="GO" id="GO:0006355">
    <property type="term" value="P:regulation of DNA-templated transcription"/>
    <property type="evidence" value="ECO:0007669"/>
    <property type="project" value="InterPro"/>
</dbReference>
<dbReference type="AlphaFoldDB" id="A0A4R1RB51"/>
<comment type="caution">
    <text evidence="8">The sequence shown here is derived from an EMBL/GenBank/DDBJ whole genome shotgun (WGS) entry which is preliminary data.</text>
</comment>